<evidence type="ECO:0000313" key="1">
    <source>
        <dbReference type="EMBL" id="DAD81565.1"/>
    </source>
</evidence>
<name>A0A8S5MGV2_9CAUD</name>
<protein>
    <submittedName>
        <fullName evidence="1">Uncharacterized protein</fullName>
    </submittedName>
</protein>
<sequence>MIIITITHVLSPPPFSFFLILSWGDGADNHRRRDELPNSKLVSLFFLRFMRRGIPICR</sequence>
<proteinExistence type="predicted"/>
<reference evidence="1" key="1">
    <citation type="journal article" date="2021" name="Proc. Natl. Acad. Sci. U.S.A.">
        <title>A Catalog of Tens of Thousands of Viruses from Human Metagenomes Reveals Hidden Associations with Chronic Diseases.</title>
        <authorList>
            <person name="Tisza M.J."/>
            <person name="Buck C.B."/>
        </authorList>
    </citation>
    <scope>NUCLEOTIDE SEQUENCE</scope>
    <source>
        <strain evidence="1">Ct7es18</strain>
    </source>
</reference>
<accession>A0A8S5MGV2</accession>
<dbReference type="EMBL" id="BK014903">
    <property type="protein sequence ID" value="DAD81565.1"/>
    <property type="molecule type" value="Genomic_DNA"/>
</dbReference>
<organism evidence="1">
    <name type="scientific">Siphoviridae sp. ct7es18</name>
    <dbReference type="NCBI Taxonomy" id="2826166"/>
    <lineage>
        <taxon>Viruses</taxon>
        <taxon>Duplodnaviria</taxon>
        <taxon>Heunggongvirae</taxon>
        <taxon>Uroviricota</taxon>
        <taxon>Caudoviricetes</taxon>
    </lineage>
</organism>